<dbReference type="EMBL" id="BTSY01000005">
    <property type="protein sequence ID" value="GMT26938.1"/>
    <property type="molecule type" value="Genomic_DNA"/>
</dbReference>
<dbReference type="SMART" id="SM00256">
    <property type="entry name" value="FBOX"/>
    <property type="match status" value="1"/>
</dbReference>
<reference evidence="2" key="1">
    <citation type="submission" date="2023-10" db="EMBL/GenBank/DDBJ databases">
        <title>Genome assembly of Pristionchus species.</title>
        <authorList>
            <person name="Yoshida K."/>
            <person name="Sommer R.J."/>
        </authorList>
    </citation>
    <scope>NUCLEOTIDE SEQUENCE</scope>
    <source>
        <strain evidence="2">RS5133</strain>
    </source>
</reference>
<comment type="caution">
    <text evidence="2">The sequence shown here is derived from an EMBL/GenBank/DDBJ whole genome shotgun (WGS) entry which is preliminary data.</text>
</comment>
<evidence type="ECO:0000313" key="3">
    <source>
        <dbReference type="EMBL" id="GMT26939.1"/>
    </source>
</evidence>
<organism evidence="2 4">
    <name type="scientific">Pristionchus fissidentatus</name>
    <dbReference type="NCBI Taxonomy" id="1538716"/>
    <lineage>
        <taxon>Eukaryota</taxon>
        <taxon>Metazoa</taxon>
        <taxon>Ecdysozoa</taxon>
        <taxon>Nematoda</taxon>
        <taxon>Chromadorea</taxon>
        <taxon>Rhabditida</taxon>
        <taxon>Rhabditina</taxon>
        <taxon>Diplogasteromorpha</taxon>
        <taxon>Diplogasteroidea</taxon>
        <taxon>Neodiplogasteridae</taxon>
        <taxon>Pristionchus</taxon>
    </lineage>
</organism>
<dbReference type="Pfam" id="PF00646">
    <property type="entry name" value="F-box"/>
    <property type="match status" value="1"/>
</dbReference>
<dbReference type="SUPFAM" id="SSF81383">
    <property type="entry name" value="F-box domain"/>
    <property type="match status" value="1"/>
</dbReference>
<feature type="domain" description="F-box" evidence="1">
    <location>
        <begin position="10"/>
        <end position="67"/>
    </location>
</feature>
<dbReference type="InterPro" id="IPR036047">
    <property type="entry name" value="F-box-like_dom_sf"/>
</dbReference>
<dbReference type="Proteomes" id="UP001432322">
    <property type="component" value="Unassembled WGS sequence"/>
</dbReference>
<dbReference type="InterPro" id="IPR001810">
    <property type="entry name" value="F-box_dom"/>
</dbReference>
<keyword evidence="4" id="KW-1185">Reference proteome</keyword>
<accession>A0AAV5W948</accession>
<dbReference type="EMBL" id="BTSY01000005">
    <property type="protein sequence ID" value="GMT26939.1"/>
    <property type="molecule type" value="Genomic_DNA"/>
</dbReference>
<proteinExistence type="predicted"/>
<evidence type="ECO:0000259" key="1">
    <source>
        <dbReference type="PROSITE" id="PS50181"/>
    </source>
</evidence>
<gene>
    <name evidence="2" type="ORF">PFISCL1PPCAC_18235</name>
    <name evidence="3" type="ORF">PFISCL1PPCAC_18236</name>
</gene>
<feature type="non-terminal residue" evidence="2">
    <location>
        <position position="94"/>
    </location>
</feature>
<dbReference type="Gene3D" id="1.20.1280.50">
    <property type="match status" value="1"/>
</dbReference>
<evidence type="ECO:0000313" key="2">
    <source>
        <dbReference type="EMBL" id="GMT26938.1"/>
    </source>
</evidence>
<dbReference type="AlphaFoldDB" id="A0AAV5W948"/>
<sequence length="94" mass="10947">FANPPDWADNDFLSHLPVDVFDEILSYLNRIELLNVRRVSQKMLRYADQRIPKSRKISAENLIITKMASNSKWRKNPTLITCGVMMTRQLIALD</sequence>
<name>A0AAV5W948_9BILA</name>
<feature type="non-terminal residue" evidence="2">
    <location>
        <position position="1"/>
    </location>
</feature>
<evidence type="ECO:0000313" key="4">
    <source>
        <dbReference type="Proteomes" id="UP001432322"/>
    </source>
</evidence>
<protein>
    <recommendedName>
        <fullName evidence="1">F-box domain-containing protein</fullName>
    </recommendedName>
</protein>
<dbReference type="PROSITE" id="PS50181">
    <property type="entry name" value="FBOX"/>
    <property type="match status" value="1"/>
</dbReference>